<comment type="similarity">
    <text evidence="5">Belongs to the NtaA/SnaA/DszA monooxygenase family.</text>
</comment>
<feature type="domain" description="Luciferase-like" evidence="7">
    <location>
        <begin position="12"/>
        <end position="343"/>
    </location>
</feature>
<reference evidence="8 9" key="1">
    <citation type="journal article" date="2014" name="Genome Announc.">
        <title>Draft Genome Sequence of Streptomyces roseochromogenes subsp. oscitans DS 12.976, Producer of the Aminocoumarin Antibiotic Clorobiocin.</title>
        <authorList>
            <person name="Ruckert C."/>
            <person name="Kalinowski J."/>
            <person name="Heide L."/>
            <person name="Apel A.K."/>
        </authorList>
    </citation>
    <scope>NUCLEOTIDE SEQUENCE [LARGE SCALE GENOMIC DNA]</scope>
    <source>
        <strain evidence="8 9">DS 12.976</strain>
    </source>
</reference>
<keyword evidence="3" id="KW-0560">Oxidoreductase</keyword>
<proteinExistence type="inferred from homology"/>
<dbReference type="PIRSF" id="PIRSF000337">
    <property type="entry name" value="NTA_MOA"/>
    <property type="match status" value="1"/>
</dbReference>
<sequence>MSLGALIHGSGGHVAAWRHPQARADGQLDFDFRARLAQTLENARFDVLFVADVLATWGEDAETLSRTGRASYFEPLTVLSALSSVTEHIGLVATATTTYNAPADLARRFASLDQLSGGRAGWNVVTSLVPLEAANFGFDEHLAHHLRYERADGFVTEVRRLWGQEGMPRSPQQRPVIFQAGSSEDGREFASRHGEVLFTAQTSIAGAQEYYADVKARAARHGRDRREVLVWPAMSPLVAATEAEARRRVEELEELVHDEVARRLVQDTLGGFDLSGCPLDGPLPEIPESDRSKSRRQQLVALAREGGLTIRQLARRMTGGGGIVAGTPEQIADHMESWFRQGAADGFNLSFPYFPGPVEDFADHVVPLLRRRGLLPADYAGTTLRENLGLPSPAAVPAVAGASR</sequence>
<accession>V6KZ12</accession>
<dbReference type="PANTHER" id="PTHR30011:SF16">
    <property type="entry name" value="C2H2 FINGER DOMAIN TRANSCRIPTION FACTOR (EUROFUNG)-RELATED"/>
    <property type="match status" value="1"/>
</dbReference>
<dbReference type="PATRIC" id="fig|1352936.5.peg.2392"/>
<evidence type="ECO:0000259" key="7">
    <source>
        <dbReference type="Pfam" id="PF00296"/>
    </source>
</evidence>
<feature type="binding site" evidence="6">
    <location>
        <position position="183"/>
    </location>
    <ligand>
        <name>FMN</name>
        <dbReference type="ChEBI" id="CHEBI:58210"/>
    </ligand>
</feature>
<dbReference type="AlphaFoldDB" id="V6KZ12"/>
<keyword evidence="2 6" id="KW-0288">FMN</keyword>
<feature type="binding site" evidence="6">
    <location>
        <position position="182"/>
    </location>
    <ligand>
        <name>FMN</name>
        <dbReference type="ChEBI" id="CHEBI:58210"/>
    </ligand>
</feature>
<comment type="caution">
    <text evidence="8">The sequence shown here is derived from an EMBL/GenBank/DDBJ whole genome shotgun (WGS) entry which is preliminary data.</text>
</comment>
<evidence type="ECO:0000313" key="9">
    <source>
        <dbReference type="Proteomes" id="UP000017984"/>
    </source>
</evidence>
<dbReference type="InterPro" id="IPR036661">
    <property type="entry name" value="Luciferase-like_sf"/>
</dbReference>
<evidence type="ECO:0000256" key="2">
    <source>
        <dbReference type="ARBA" id="ARBA00022643"/>
    </source>
</evidence>
<evidence type="ECO:0000256" key="4">
    <source>
        <dbReference type="ARBA" id="ARBA00023033"/>
    </source>
</evidence>
<dbReference type="Gene3D" id="3.20.20.30">
    <property type="entry name" value="Luciferase-like domain"/>
    <property type="match status" value="1"/>
</dbReference>
<dbReference type="GO" id="GO:0004497">
    <property type="term" value="F:monooxygenase activity"/>
    <property type="evidence" value="ECO:0007669"/>
    <property type="project" value="UniProtKB-KW"/>
</dbReference>
<evidence type="ECO:0000256" key="3">
    <source>
        <dbReference type="ARBA" id="ARBA00023002"/>
    </source>
</evidence>
<dbReference type="SUPFAM" id="SSF51679">
    <property type="entry name" value="Bacterial luciferase-like"/>
    <property type="match status" value="1"/>
</dbReference>
<feature type="binding site" evidence="6">
    <location>
        <position position="94"/>
    </location>
    <ligand>
        <name>FMN</name>
        <dbReference type="ChEBI" id="CHEBI:58210"/>
    </ligand>
</feature>
<keyword evidence="1 6" id="KW-0285">Flavoprotein</keyword>
<dbReference type="PANTHER" id="PTHR30011">
    <property type="entry name" value="ALKANESULFONATE MONOOXYGENASE-RELATED"/>
    <property type="match status" value="1"/>
</dbReference>
<evidence type="ECO:0000256" key="5">
    <source>
        <dbReference type="ARBA" id="ARBA00033748"/>
    </source>
</evidence>
<dbReference type="STRING" id="1352936.M878_11270"/>
<organism evidence="8 9">
    <name type="scientific">Streptomyces roseochromogenus subsp. oscitans DS 12.976</name>
    <dbReference type="NCBI Taxonomy" id="1352936"/>
    <lineage>
        <taxon>Bacteria</taxon>
        <taxon>Bacillati</taxon>
        <taxon>Actinomycetota</taxon>
        <taxon>Actinomycetes</taxon>
        <taxon>Kitasatosporales</taxon>
        <taxon>Streptomycetaceae</taxon>
        <taxon>Streptomyces</taxon>
    </lineage>
</organism>
<keyword evidence="4" id="KW-0503">Monooxygenase</keyword>
<feature type="binding site" evidence="6">
    <location>
        <position position="144"/>
    </location>
    <ligand>
        <name>FMN</name>
        <dbReference type="ChEBI" id="CHEBI:58210"/>
    </ligand>
</feature>
<dbReference type="EMBL" id="AWQX01000085">
    <property type="protein sequence ID" value="EST34214.1"/>
    <property type="molecule type" value="Genomic_DNA"/>
</dbReference>
<dbReference type="GO" id="GO:0016705">
    <property type="term" value="F:oxidoreductase activity, acting on paired donors, with incorporation or reduction of molecular oxygen"/>
    <property type="evidence" value="ECO:0007669"/>
    <property type="project" value="InterPro"/>
</dbReference>
<dbReference type="CDD" id="cd01095">
    <property type="entry name" value="Nitrilotriacetate_monoxgenase"/>
    <property type="match status" value="1"/>
</dbReference>
<dbReference type="InterPro" id="IPR051260">
    <property type="entry name" value="Diverse_substr_monoxygenases"/>
</dbReference>
<evidence type="ECO:0000256" key="1">
    <source>
        <dbReference type="ARBA" id="ARBA00022630"/>
    </source>
</evidence>
<evidence type="ECO:0000313" key="8">
    <source>
        <dbReference type="EMBL" id="EST34214.1"/>
    </source>
</evidence>
<name>V6KZ12_STRRC</name>
<protein>
    <recommendedName>
        <fullName evidence="7">Luciferase-like domain-containing protein</fullName>
    </recommendedName>
</protein>
<feature type="binding site" evidence="6">
    <location>
        <position position="148"/>
    </location>
    <ligand>
        <name>FMN</name>
        <dbReference type="ChEBI" id="CHEBI:58210"/>
    </ligand>
</feature>
<dbReference type="Proteomes" id="UP000017984">
    <property type="component" value="Chromosome"/>
</dbReference>
<keyword evidence="9" id="KW-1185">Reference proteome</keyword>
<dbReference type="InterPro" id="IPR016215">
    <property type="entry name" value="NTA_MOA"/>
</dbReference>
<dbReference type="InterPro" id="IPR011251">
    <property type="entry name" value="Luciferase-like_dom"/>
</dbReference>
<dbReference type="HOGENOM" id="CLU_022256_1_2_11"/>
<dbReference type="Pfam" id="PF00296">
    <property type="entry name" value="Bac_luciferase"/>
    <property type="match status" value="1"/>
</dbReference>
<gene>
    <name evidence="8" type="ORF">M878_11270</name>
</gene>
<feature type="binding site" evidence="6">
    <location>
        <position position="52"/>
    </location>
    <ligand>
        <name>FMN</name>
        <dbReference type="ChEBI" id="CHEBI:58210"/>
    </ligand>
</feature>
<evidence type="ECO:0000256" key="6">
    <source>
        <dbReference type="PIRSR" id="PIRSR000337-1"/>
    </source>
</evidence>